<evidence type="ECO:0000313" key="2">
    <source>
        <dbReference type="Proteomes" id="UP001187868"/>
    </source>
</evidence>
<reference evidence="1 2" key="1">
    <citation type="submission" date="2023-10" db="EMBL/GenBank/DDBJ databases">
        <title>Clonality and diversity in the soft rot Dickeya solani phytopathogen.</title>
        <authorList>
            <person name="Pedron J."/>
            <person name="Van Gijisegem F."/>
            <person name="Portier P."/>
            <person name="Taghouti G."/>
        </authorList>
    </citation>
    <scope>NUCLEOTIDE SEQUENCE [LARGE SCALE GENOMIC DNA]</scope>
    <source>
        <strain evidence="1 2">FVG2-MFV017-A9</strain>
    </source>
</reference>
<gene>
    <name evidence="1" type="ORF">RUJ08_05350</name>
</gene>
<dbReference type="Proteomes" id="UP001187868">
    <property type="component" value="Unassembled WGS sequence"/>
</dbReference>
<sequence length="78" mass="8767">MFYTAHEVKPTAATPFCGMDNSGSTGVIATGKFKATVQSDNSPILIPPEIKISSHIPSRRVYFPRIHEKFMRSKNKYH</sequence>
<organism evidence="1 2">
    <name type="scientific">Dickeya solani</name>
    <dbReference type="NCBI Taxonomy" id="1089444"/>
    <lineage>
        <taxon>Bacteria</taxon>
        <taxon>Pseudomonadati</taxon>
        <taxon>Pseudomonadota</taxon>
        <taxon>Gammaproteobacteria</taxon>
        <taxon>Enterobacterales</taxon>
        <taxon>Pectobacteriaceae</taxon>
        <taxon>Dickeya</taxon>
    </lineage>
</organism>
<keyword evidence="2" id="KW-1185">Reference proteome</keyword>
<accession>A0ABU4EDK7</accession>
<proteinExistence type="predicted"/>
<comment type="caution">
    <text evidence="1">The sequence shown here is derived from an EMBL/GenBank/DDBJ whole genome shotgun (WGS) entry which is preliminary data.</text>
</comment>
<name>A0ABU4EDK7_9GAMM</name>
<protein>
    <submittedName>
        <fullName evidence="1">Uncharacterized protein</fullName>
    </submittedName>
</protein>
<evidence type="ECO:0000313" key="1">
    <source>
        <dbReference type="EMBL" id="MDV7041548.1"/>
    </source>
</evidence>
<dbReference type="RefSeq" id="WP_155518232.1">
    <property type="nucleotide sequence ID" value="NZ_CP104920.1"/>
</dbReference>
<dbReference type="EMBL" id="JAWLLM010000002">
    <property type="protein sequence ID" value="MDV7041548.1"/>
    <property type="molecule type" value="Genomic_DNA"/>
</dbReference>